<evidence type="ECO:0000256" key="2">
    <source>
        <dbReference type="ARBA" id="ARBA00022980"/>
    </source>
</evidence>
<evidence type="ECO:0000256" key="1">
    <source>
        <dbReference type="ARBA" id="ARBA00009269"/>
    </source>
</evidence>
<organism evidence="4 5">
    <name type="scientific">Dendrobium catenatum</name>
    <dbReference type="NCBI Taxonomy" id="906689"/>
    <lineage>
        <taxon>Eukaryota</taxon>
        <taxon>Viridiplantae</taxon>
        <taxon>Streptophyta</taxon>
        <taxon>Embryophyta</taxon>
        <taxon>Tracheophyta</taxon>
        <taxon>Spermatophyta</taxon>
        <taxon>Magnoliopsida</taxon>
        <taxon>Liliopsida</taxon>
        <taxon>Asparagales</taxon>
        <taxon>Orchidaceae</taxon>
        <taxon>Epidendroideae</taxon>
        <taxon>Malaxideae</taxon>
        <taxon>Dendrobiinae</taxon>
        <taxon>Dendrobium</taxon>
    </lineage>
</organism>
<accession>A0A2I0VIU1</accession>
<reference evidence="4 5" key="2">
    <citation type="journal article" date="2017" name="Nature">
        <title>The Apostasia genome and the evolution of orchids.</title>
        <authorList>
            <person name="Zhang G.Q."/>
            <person name="Liu K.W."/>
            <person name="Li Z."/>
            <person name="Lohaus R."/>
            <person name="Hsiao Y.Y."/>
            <person name="Niu S.C."/>
            <person name="Wang J.Y."/>
            <person name="Lin Y.C."/>
            <person name="Xu Q."/>
            <person name="Chen L.J."/>
            <person name="Yoshida K."/>
            <person name="Fujiwara S."/>
            <person name="Wang Z.W."/>
            <person name="Zhang Y.Q."/>
            <person name="Mitsuda N."/>
            <person name="Wang M."/>
            <person name="Liu G.H."/>
            <person name="Pecoraro L."/>
            <person name="Huang H.X."/>
            <person name="Xiao X.J."/>
            <person name="Lin M."/>
            <person name="Wu X.Y."/>
            <person name="Wu W.L."/>
            <person name="Chen Y.Y."/>
            <person name="Chang S.B."/>
            <person name="Sakamoto S."/>
            <person name="Ohme-Takagi M."/>
            <person name="Yagi M."/>
            <person name="Zeng S.J."/>
            <person name="Shen C.Y."/>
            <person name="Yeh C.M."/>
            <person name="Luo Y.B."/>
            <person name="Tsai W.C."/>
            <person name="Van de Peer Y."/>
            <person name="Liu Z.J."/>
        </authorList>
    </citation>
    <scope>NUCLEOTIDE SEQUENCE [LARGE SCALE GENOMIC DNA]</scope>
    <source>
        <tissue evidence="4">The whole plant</tissue>
    </source>
</reference>
<keyword evidence="3" id="KW-0687">Ribonucleoprotein</keyword>
<dbReference type="GO" id="GO:0006412">
    <property type="term" value="P:translation"/>
    <property type="evidence" value="ECO:0007669"/>
    <property type="project" value="InterPro"/>
</dbReference>
<dbReference type="Pfam" id="PF01247">
    <property type="entry name" value="Ribosomal_L35Ae"/>
    <property type="match status" value="1"/>
</dbReference>
<keyword evidence="2 4" id="KW-0689">Ribosomal protein</keyword>
<comment type="similarity">
    <text evidence="1">Belongs to the eukaryotic ribosomal protein eL33 family.</text>
</comment>
<evidence type="ECO:0000313" key="5">
    <source>
        <dbReference type="Proteomes" id="UP000233837"/>
    </source>
</evidence>
<dbReference type="Proteomes" id="UP000233837">
    <property type="component" value="Unassembled WGS sequence"/>
</dbReference>
<dbReference type="InterPro" id="IPR038661">
    <property type="entry name" value="Ribosomal_eL33_sf"/>
</dbReference>
<dbReference type="GO" id="GO:0005840">
    <property type="term" value="C:ribosome"/>
    <property type="evidence" value="ECO:0007669"/>
    <property type="project" value="UniProtKB-KW"/>
</dbReference>
<sequence>MSTKEDMGWYTGKRMVYNYKSNMKKKVTHYHCILGKVTRSHENSGIVRAKCNTNLPPRSMGHKVRVYMYPSNI</sequence>
<dbReference type="SUPFAM" id="SSF50447">
    <property type="entry name" value="Translation proteins"/>
    <property type="match status" value="1"/>
</dbReference>
<dbReference type="Gene3D" id="2.40.10.190">
    <property type="entry name" value="translation elongation factor selb, chain A, domain 4"/>
    <property type="match status" value="1"/>
</dbReference>
<evidence type="ECO:0000256" key="3">
    <source>
        <dbReference type="ARBA" id="ARBA00023274"/>
    </source>
</evidence>
<protein>
    <submittedName>
        <fullName evidence="4">60S ribosomal protein L35a-3</fullName>
    </submittedName>
</protein>
<evidence type="ECO:0000313" key="4">
    <source>
        <dbReference type="EMBL" id="PKU63329.1"/>
    </source>
</evidence>
<dbReference type="PANTHER" id="PTHR10902">
    <property type="entry name" value="60S RIBOSOMAL PROTEIN L35A"/>
    <property type="match status" value="1"/>
</dbReference>
<gene>
    <name evidence="4" type="primary">RPL35AC</name>
    <name evidence="4" type="ORF">MA16_Dca013373</name>
</gene>
<dbReference type="EMBL" id="KZ503501">
    <property type="protein sequence ID" value="PKU63329.1"/>
    <property type="molecule type" value="Genomic_DNA"/>
</dbReference>
<dbReference type="InterPro" id="IPR009000">
    <property type="entry name" value="Transl_B-barrel_sf"/>
</dbReference>
<dbReference type="GO" id="GO:1990904">
    <property type="term" value="C:ribonucleoprotein complex"/>
    <property type="evidence" value="ECO:0007669"/>
    <property type="project" value="UniProtKB-KW"/>
</dbReference>
<dbReference type="AlphaFoldDB" id="A0A2I0VIU1"/>
<proteinExistence type="inferred from homology"/>
<dbReference type="InterPro" id="IPR001780">
    <property type="entry name" value="Ribosomal_eL33"/>
</dbReference>
<dbReference type="STRING" id="906689.A0A2I0VIU1"/>
<name>A0A2I0VIU1_9ASPA</name>
<dbReference type="GO" id="GO:0003735">
    <property type="term" value="F:structural constituent of ribosome"/>
    <property type="evidence" value="ECO:0007669"/>
    <property type="project" value="InterPro"/>
</dbReference>
<keyword evidence="5" id="KW-1185">Reference proteome</keyword>
<reference evidence="4 5" key="1">
    <citation type="journal article" date="2016" name="Sci. Rep.">
        <title>The Dendrobium catenatum Lindl. genome sequence provides insights into polysaccharide synthase, floral development and adaptive evolution.</title>
        <authorList>
            <person name="Zhang G.Q."/>
            <person name="Xu Q."/>
            <person name="Bian C."/>
            <person name="Tsai W.C."/>
            <person name="Yeh C.M."/>
            <person name="Liu K.W."/>
            <person name="Yoshida K."/>
            <person name="Zhang L.S."/>
            <person name="Chang S.B."/>
            <person name="Chen F."/>
            <person name="Shi Y."/>
            <person name="Su Y.Y."/>
            <person name="Zhang Y.Q."/>
            <person name="Chen L.J."/>
            <person name="Yin Y."/>
            <person name="Lin M."/>
            <person name="Huang H."/>
            <person name="Deng H."/>
            <person name="Wang Z.W."/>
            <person name="Zhu S.L."/>
            <person name="Zhao X."/>
            <person name="Deng C."/>
            <person name="Niu S.C."/>
            <person name="Huang J."/>
            <person name="Wang M."/>
            <person name="Liu G.H."/>
            <person name="Yang H.J."/>
            <person name="Xiao X.J."/>
            <person name="Hsiao Y.Y."/>
            <person name="Wu W.L."/>
            <person name="Chen Y.Y."/>
            <person name="Mitsuda N."/>
            <person name="Ohme-Takagi M."/>
            <person name="Luo Y.B."/>
            <person name="Van de Peer Y."/>
            <person name="Liu Z.J."/>
        </authorList>
    </citation>
    <scope>NUCLEOTIDE SEQUENCE [LARGE SCALE GENOMIC DNA]</scope>
    <source>
        <tissue evidence="4">The whole plant</tissue>
    </source>
</reference>